<name>A0A382NE98_9ZZZZ</name>
<proteinExistence type="predicted"/>
<keyword evidence="1" id="KW-1133">Transmembrane helix</keyword>
<accession>A0A382NE98</accession>
<protein>
    <submittedName>
        <fullName evidence="2">Uncharacterized protein</fullName>
    </submittedName>
</protein>
<organism evidence="2">
    <name type="scientific">marine metagenome</name>
    <dbReference type="NCBI Taxonomy" id="408172"/>
    <lineage>
        <taxon>unclassified sequences</taxon>
        <taxon>metagenomes</taxon>
        <taxon>ecological metagenomes</taxon>
    </lineage>
</organism>
<feature type="transmembrane region" description="Helical" evidence="1">
    <location>
        <begin position="42"/>
        <end position="60"/>
    </location>
</feature>
<evidence type="ECO:0000313" key="2">
    <source>
        <dbReference type="EMBL" id="SVC59524.1"/>
    </source>
</evidence>
<keyword evidence="1" id="KW-0812">Transmembrane</keyword>
<keyword evidence="1" id="KW-0472">Membrane</keyword>
<sequence length="68" mass="7656">MADQPCKICKQIRYFILVAAPLLVLIAARPDVAVPTIPVENLFTNVIAIAFVAVLSFRIYTDYFKNKK</sequence>
<evidence type="ECO:0000256" key="1">
    <source>
        <dbReference type="SAM" id="Phobius"/>
    </source>
</evidence>
<dbReference type="AlphaFoldDB" id="A0A382NE98"/>
<feature type="transmembrane region" description="Helical" evidence="1">
    <location>
        <begin position="12"/>
        <end position="30"/>
    </location>
</feature>
<gene>
    <name evidence="2" type="ORF">METZ01_LOCUS312378</name>
</gene>
<dbReference type="EMBL" id="UINC01099900">
    <property type="protein sequence ID" value="SVC59524.1"/>
    <property type="molecule type" value="Genomic_DNA"/>
</dbReference>
<reference evidence="2" key="1">
    <citation type="submission" date="2018-05" db="EMBL/GenBank/DDBJ databases">
        <authorList>
            <person name="Lanie J.A."/>
            <person name="Ng W.-L."/>
            <person name="Kazmierczak K.M."/>
            <person name="Andrzejewski T.M."/>
            <person name="Davidsen T.M."/>
            <person name="Wayne K.J."/>
            <person name="Tettelin H."/>
            <person name="Glass J.I."/>
            <person name="Rusch D."/>
            <person name="Podicherti R."/>
            <person name="Tsui H.-C.T."/>
            <person name="Winkler M.E."/>
        </authorList>
    </citation>
    <scope>NUCLEOTIDE SEQUENCE</scope>
</reference>